<dbReference type="Proteomes" id="UP000646749">
    <property type="component" value="Unassembled WGS sequence"/>
</dbReference>
<proteinExistence type="predicted"/>
<organism evidence="2 3">
    <name type="scientific">Plantactinospora endophytica</name>
    <dbReference type="NCBI Taxonomy" id="673535"/>
    <lineage>
        <taxon>Bacteria</taxon>
        <taxon>Bacillati</taxon>
        <taxon>Actinomycetota</taxon>
        <taxon>Actinomycetes</taxon>
        <taxon>Micromonosporales</taxon>
        <taxon>Micromonosporaceae</taxon>
        <taxon>Plantactinospora</taxon>
    </lineage>
</organism>
<sequence length="54" mass="5905">MRSDAPHGRRIGLLTDTLGATPAEQPATDLIRRAAADLPPRAPRWSRVDFVPIT</sequence>
<comment type="caution">
    <text evidence="2">The sequence shown here is derived from an EMBL/GenBank/DDBJ whole genome shotgun (WGS) entry which is preliminary data.</text>
</comment>
<reference evidence="2 3" key="1">
    <citation type="submission" date="2021-01" db="EMBL/GenBank/DDBJ databases">
        <title>Whole genome shotgun sequence of Plantactinospora endophytica NBRC 110450.</title>
        <authorList>
            <person name="Komaki H."/>
            <person name="Tamura T."/>
        </authorList>
    </citation>
    <scope>NUCLEOTIDE SEQUENCE [LARGE SCALE GENOMIC DNA]</scope>
    <source>
        <strain evidence="2 3">NBRC 110450</strain>
    </source>
</reference>
<keyword evidence="3" id="KW-1185">Reference proteome</keyword>
<gene>
    <name evidence="2" type="ORF">Pen02_79450</name>
</gene>
<dbReference type="EMBL" id="BONW01000050">
    <property type="protein sequence ID" value="GIG93009.1"/>
    <property type="molecule type" value="Genomic_DNA"/>
</dbReference>
<protein>
    <submittedName>
        <fullName evidence="2">Uncharacterized protein</fullName>
    </submittedName>
</protein>
<feature type="region of interest" description="Disordered" evidence="1">
    <location>
        <begin position="1"/>
        <end position="21"/>
    </location>
</feature>
<dbReference type="RefSeq" id="WP_203871326.1">
    <property type="nucleotide sequence ID" value="NZ_BONW01000050.1"/>
</dbReference>
<name>A0ABQ4EE60_9ACTN</name>
<evidence type="ECO:0000256" key="1">
    <source>
        <dbReference type="SAM" id="MobiDB-lite"/>
    </source>
</evidence>
<accession>A0ABQ4EE60</accession>
<evidence type="ECO:0000313" key="3">
    <source>
        <dbReference type="Proteomes" id="UP000646749"/>
    </source>
</evidence>
<evidence type="ECO:0000313" key="2">
    <source>
        <dbReference type="EMBL" id="GIG93009.1"/>
    </source>
</evidence>